<evidence type="ECO:0000313" key="3">
    <source>
        <dbReference type="EMBL" id="PZF80582.1"/>
    </source>
</evidence>
<gene>
    <name evidence="3" type="ORF">C1I92_25200</name>
</gene>
<evidence type="ECO:0000256" key="1">
    <source>
        <dbReference type="SAM" id="MobiDB-lite"/>
    </source>
</evidence>
<name>A0A2W2B3J8_9ACTN</name>
<dbReference type="AlphaFoldDB" id="A0A2W2B3J8"/>
<organism evidence="3 4">
    <name type="scientific">Jiangella anatolica</name>
    <dbReference type="NCBI Taxonomy" id="2670374"/>
    <lineage>
        <taxon>Bacteria</taxon>
        <taxon>Bacillati</taxon>
        <taxon>Actinomycetota</taxon>
        <taxon>Actinomycetes</taxon>
        <taxon>Jiangellales</taxon>
        <taxon>Jiangellaceae</taxon>
        <taxon>Jiangella</taxon>
    </lineage>
</organism>
<evidence type="ECO:0000313" key="4">
    <source>
        <dbReference type="Proteomes" id="UP000248764"/>
    </source>
</evidence>
<evidence type="ECO:0000256" key="2">
    <source>
        <dbReference type="SAM" id="Phobius"/>
    </source>
</evidence>
<dbReference type="EMBL" id="POTW01000082">
    <property type="protein sequence ID" value="PZF80582.1"/>
    <property type="molecule type" value="Genomic_DNA"/>
</dbReference>
<keyword evidence="2" id="KW-0812">Transmembrane</keyword>
<protein>
    <submittedName>
        <fullName evidence="3">Uncharacterized protein</fullName>
    </submittedName>
</protein>
<sequence length="104" mass="10767">MSSVSYGSAHILHAMFDGLRYVGWLMVCGFAVVGAAFFGGAALVAGWQKAGPPARRRNDEVAREAAEGIAEIEAFLAGQPPEAAPPEPPPAPRRNRPPAAGEAG</sequence>
<feature type="compositionally biased region" description="Pro residues" evidence="1">
    <location>
        <begin position="82"/>
        <end position="92"/>
    </location>
</feature>
<keyword evidence="4" id="KW-1185">Reference proteome</keyword>
<dbReference type="Proteomes" id="UP000248764">
    <property type="component" value="Unassembled WGS sequence"/>
</dbReference>
<proteinExistence type="predicted"/>
<feature type="transmembrane region" description="Helical" evidence="2">
    <location>
        <begin position="21"/>
        <end position="47"/>
    </location>
</feature>
<accession>A0A2W2B3J8</accession>
<reference evidence="3 4" key="1">
    <citation type="submission" date="2018-01" db="EMBL/GenBank/DDBJ databases">
        <title>Draft genome sequence of Jiangella sp. GTF31.</title>
        <authorList>
            <person name="Sahin N."/>
            <person name="Ay H."/>
            <person name="Saygin H."/>
        </authorList>
    </citation>
    <scope>NUCLEOTIDE SEQUENCE [LARGE SCALE GENOMIC DNA]</scope>
    <source>
        <strain evidence="3 4">GTF31</strain>
    </source>
</reference>
<keyword evidence="2" id="KW-1133">Transmembrane helix</keyword>
<keyword evidence="2" id="KW-0472">Membrane</keyword>
<comment type="caution">
    <text evidence="3">The sequence shown here is derived from an EMBL/GenBank/DDBJ whole genome shotgun (WGS) entry which is preliminary data.</text>
</comment>
<feature type="region of interest" description="Disordered" evidence="1">
    <location>
        <begin position="77"/>
        <end position="104"/>
    </location>
</feature>